<dbReference type="Pfam" id="PF00989">
    <property type="entry name" value="PAS"/>
    <property type="match status" value="1"/>
</dbReference>
<evidence type="ECO:0000313" key="11">
    <source>
        <dbReference type="EMBL" id="TMJ11000.1"/>
    </source>
</evidence>
<keyword evidence="4" id="KW-0808">Transferase</keyword>
<keyword evidence="6" id="KW-0902">Two-component regulatory system</keyword>
<sequence>MAIMVGVLKRHAARGVEVSRENAVLAEQIGERRRAEEVLQESEARYRTLFENVPVGLCSTTPSGQILDANAALVRILGFPDRDMLLAKNITDTYFDPKDRAQKTAQIAREGAVGKFVAHQMRRYDGAPVWVESSGQANYDPQGRVLYFDGVIVDVTDRKREEETRKRSEEERRKGAERYRSLFNGIPVGLYRAAVGGEILEANPAFLRILGCPDLETLRAMNAEDLYVDSEVRHQWISILEREGVVSGFESRLRRLDGAVIWVLASARIVHGASGEASYLEGAAEDITERKQVQDAVVRAREADRANQAKSEFLSRMSHELRTPLNAILGFGQLLEMDSITPKQHEYVADILKGGHHLLDLINEVLEISRIEAGRLTISPEPVSVQEVAQESFSLIAPLFAQGNIRLEDGTARITEQFVWADRQRLKQVLLNLLSNAVKYNRRGGLVALSCEAMPEGRLRMKVSDTGPGIAPERLERLFVPFERLGAEQTTIEGTGLGLALSKRLTEVMGGTLGVDSTVGRGSTFWIELALSESPAQRESAAMPGETELQAPQTAGTVLYVEDNLPNLKLVQKL</sequence>
<organism evidence="11 12">
    <name type="scientific">Candidatus Segetimicrobium genomatis</name>
    <dbReference type="NCBI Taxonomy" id="2569760"/>
    <lineage>
        <taxon>Bacteria</taxon>
        <taxon>Bacillati</taxon>
        <taxon>Candidatus Sysuimicrobiota</taxon>
        <taxon>Candidatus Sysuimicrobiia</taxon>
        <taxon>Candidatus Sysuimicrobiales</taxon>
        <taxon>Candidatus Segetimicrobiaceae</taxon>
        <taxon>Candidatus Segetimicrobium</taxon>
    </lineage>
</organism>
<dbReference type="InterPro" id="IPR013767">
    <property type="entry name" value="PAS_fold"/>
</dbReference>
<dbReference type="InterPro" id="IPR036097">
    <property type="entry name" value="HisK_dim/P_sf"/>
</dbReference>
<dbReference type="SMART" id="SM00388">
    <property type="entry name" value="HisKA"/>
    <property type="match status" value="1"/>
</dbReference>
<dbReference type="Gene3D" id="1.10.287.130">
    <property type="match status" value="1"/>
</dbReference>
<dbReference type="InterPro" id="IPR036890">
    <property type="entry name" value="HATPase_C_sf"/>
</dbReference>
<dbReference type="Pfam" id="PF13188">
    <property type="entry name" value="PAS_8"/>
    <property type="match status" value="1"/>
</dbReference>
<dbReference type="PROSITE" id="PS50109">
    <property type="entry name" value="HIS_KIN"/>
    <property type="match status" value="1"/>
</dbReference>
<evidence type="ECO:0000256" key="2">
    <source>
        <dbReference type="ARBA" id="ARBA00012438"/>
    </source>
</evidence>
<dbReference type="InterPro" id="IPR005467">
    <property type="entry name" value="His_kinase_dom"/>
</dbReference>
<dbReference type="InterPro" id="IPR004358">
    <property type="entry name" value="Sig_transdc_His_kin-like_C"/>
</dbReference>
<dbReference type="AlphaFoldDB" id="A0A537LSN3"/>
<proteinExistence type="predicted"/>
<dbReference type="InterPro" id="IPR001610">
    <property type="entry name" value="PAC"/>
</dbReference>
<evidence type="ECO:0000256" key="7">
    <source>
        <dbReference type="SAM" id="Coils"/>
    </source>
</evidence>
<evidence type="ECO:0000256" key="1">
    <source>
        <dbReference type="ARBA" id="ARBA00000085"/>
    </source>
</evidence>
<dbReference type="Pfam" id="PF02518">
    <property type="entry name" value="HATPase_c"/>
    <property type="match status" value="1"/>
</dbReference>
<gene>
    <name evidence="11" type="ORF">E6H02_07330</name>
</gene>
<dbReference type="PANTHER" id="PTHR43047">
    <property type="entry name" value="TWO-COMPONENT HISTIDINE PROTEIN KINASE"/>
    <property type="match status" value="1"/>
</dbReference>
<comment type="catalytic activity">
    <reaction evidence="1">
        <text>ATP + protein L-histidine = ADP + protein N-phospho-L-histidine.</text>
        <dbReference type="EC" id="2.7.13.3"/>
    </reaction>
</comment>
<dbReference type="CDD" id="cd00130">
    <property type="entry name" value="PAS"/>
    <property type="match status" value="2"/>
</dbReference>
<dbReference type="SUPFAM" id="SSF47384">
    <property type="entry name" value="Homodimeric domain of signal transducing histidine kinase"/>
    <property type="match status" value="1"/>
</dbReference>
<dbReference type="GO" id="GO:0005886">
    <property type="term" value="C:plasma membrane"/>
    <property type="evidence" value="ECO:0007669"/>
    <property type="project" value="TreeGrafter"/>
</dbReference>
<name>A0A537LSN3_9BACT</name>
<keyword evidence="3" id="KW-0597">Phosphoprotein</keyword>
<dbReference type="PROSITE" id="PS50112">
    <property type="entry name" value="PAS"/>
    <property type="match status" value="1"/>
</dbReference>
<evidence type="ECO:0000259" key="8">
    <source>
        <dbReference type="PROSITE" id="PS50109"/>
    </source>
</evidence>
<dbReference type="EMBL" id="VBAM01000256">
    <property type="protein sequence ID" value="TMJ11000.1"/>
    <property type="molecule type" value="Genomic_DNA"/>
</dbReference>
<comment type="caution">
    <text evidence="11">The sequence shown here is derived from an EMBL/GenBank/DDBJ whole genome shotgun (WGS) entry which is preliminary data.</text>
</comment>
<dbReference type="GO" id="GO:0006355">
    <property type="term" value="P:regulation of DNA-templated transcription"/>
    <property type="evidence" value="ECO:0007669"/>
    <property type="project" value="InterPro"/>
</dbReference>
<dbReference type="PANTHER" id="PTHR43047:SF72">
    <property type="entry name" value="OSMOSENSING HISTIDINE PROTEIN KINASE SLN1"/>
    <property type="match status" value="1"/>
</dbReference>
<dbReference type="InterPro" id="IPR000014">
    <property type="entry name" value="PAS"/>
</dbReference>
<dbReference type="EC" id="2.7.13.3" evidence="2"/>
<keyword evidence="7" id="KW-0175">Coiled coil</keyword>
<dbReference type="SMART" id="SM00387">
    <property type="entry name" value="HATPase_c"/>
    <property type="match status" value="1"/>
</dbReference>
<reference evidence="11 12" key="1">
    <citation type="journal article" date="2019" name="Nat. Microbiol.">
        <title>Mediterranean grassland soil C-N compound turnover is dependent on rainfall and depth, and is mediated by genomically divergent microorganisms.</title>
        <authorList>
            <person name="Diamond S."/>
            <person name="Andeer P.F."/>
            <person name="Li Z."/>
            <person name="Crits-Christoph A."/>
            <person name="Burstein D."/>
            <person name="Anantharaman K."/>
            <person name="Lane K.R."/>
            <person name="Thomas B.C."/>
            <person name="Pan C."/>
            <person name="Northen T.R."/>
            <person name="Banfield J.F."/>
        </authorList>
    </citation>
    <scope>NUCLEOTIDE SEQUENCE [LARGE SCALE GENOMIC DNA]</scope>
    <source>
        <strain evidence="11">NP_5</strain>
    </source>
</reference>
<dbReference type="CDD" id="cd00082">
    <property type="entry name" value="HisKA"/>
    <property type="match status" value="1"/>
</dbReference>
<dbReference type="PROSITE" id="PS50113">
    <property type="entry name" value="PAC"/>
    <property type="match status" value="2"/>
</dbReference>
<protein>
    <recommendedName>
        <fullName evidence="2">histidine kinase</fullName>
        <ecNumber evidence="2">2.7.13.3</ecNumber>
    </recommendedName>
</protein>
<dbReference type="SMART" id="SM00091">
    <property type="entry name" value="PAS"/>
    <property type="match status" value="2"/>
</dbReference>
<dbReference type="SMART" id="SM00086">
    <property type="entry name" value="PAC"/>
    <property type="match status" value="2"/>
</dbReference>
<evidence type="ECO:0000256" key="3">
    <source>
        <dbReference type="ARBA" id="ARBA00022553"/>
    </source>
</evidence>
<dbReference type="PRINTS" id="PR00344">
    <property type="entry name" value="BCTRLSENSOR"/>
</dbReference>
<accession>A0A537LSN3</accession>
<dbReference type="Pfam" id="PF00512">
    <property type="entry name" value="HisKA"/>
    <property type="match status" value="1"/>
</dbReference>
<dbReference type="InterPro" id="IPR000700">
    <property type="entry name" value="PAS-assoc_C"/>
</dbReference>
<feature type="coiled-coil region" evidence="7">
    <location>
        <begin position="25"/>
        <end position="52"/>
    </location>
</feature>
<dbReference type="SUPFAM" id="SSF55785">
    <property type="entry name" value="PYP-like sensor domain (PAS domain)"/>
    <property type="match status" value="2"/>
</dbReference>
<dbReference type="InterPro" id="IPR035965">
    <property type="entry name" value="PAS-like_dom_sf"/>
</dbReference>
<dbReference type="GO" id="GO:0000155">
    <property type="term" value="F:phosphorelay sensor kinase activity"/>
    <property type="evidence" value="ECO:0007669"/>
    <property type="project" value="InterPro"/>
</dbReference>
<feature type="domain" description="PAC" evidence="10">
    <location>
        <begin position="115"/>
        <end position="167"/>
    </location>
</feature>
<evidence type="ECO:0000313" key="12">
    <source>
        <dbReference type="Proteomes" id="UP000320393"/>
    </source>
</evidence>
<dbReference type="NCBIfam" id="TIGR00229">
    <property type="entry name" value="sensory_box"/>
    <property type="match status" value="2"/>
</dbReference>
<dbReference type="Proteomes" id="UP000320393">
    <property type="component" value="Unassembled WGS sequence"/>
</dbReference>
<dbReference type="InterPro" id="IPR003594">
    <property type="entry name" value="HATPase_dom"/>
</dbReference>
<evidence type="ECO:0000256" key="4">
    <source>
        <dbReference type="ARBA" id="ARBA00022679"/>
    </source>
</evidence>
<dbReference type="SUPFAM" id="SSF55874">
    <property type="entry name" value="ATPase domain of HSP90 chaperone/DNA topoisomerase II/histidine kinase"/>
    <property type="match status" value="1"/>
</dbReference>
<dbReference type="GO" id="GO:0009927">
    <property type="term" value="F:histidine phosphotransfer kinase activity"/>
    <property type="evidence" value="ECO:0007669"/>
    <property type="project" value="TreeGrafter"/>
</dbReference>
<feature type="non-terminal residue" evidence="11">
    <location>
        <position position="574"/>
    </location>
</feature>
<evidence type="ECO:0000259" key="9">
    <source>
        <dbReference type="PROSITE" id="PS50112"/>
    </source>
</evidence>
<keyword evidence="5" id="KW-0418">Kinase</keyword>
<feature type="domain" description="PAS" evidence="9">
    <location>
        <begin position="42"/>
        <end position="100"/>
    </location>
</feature>
<evidence type="ECO:0000256" key="6">
    <source>
        <dbReference type="ARBA" id="ARBA00023012"/>
    </source>
</evidence>
<feature type="domain" description="PAC" evidence="10">
    <location>
        <begin position="247"/>
        <end position="299"/>
    </location>
</feature>
<dbReference type="CDD" id="cd16922">
    <property type="entry name" value="HATPase_EvgS-ArcB-TorS-like"/>
    <property type="match status" value="1"/>
</dbReference>
<evidence type="ECO:0000256" key="5">
    <source>
        <dbReference type="ARBA" id="ARBA00022777"/>
    </source>
</evidence>
<dbReference type="InterPro" id="IPR003661">
    <property type="entry name" value="HisK_dim/P_dom"/>
</dbReference>
<evidence type="ECO:0000259" key="10">
    <source>
        <dbReference type="PROSITE" id="PS50113"/>
    </source>
</evidence>
<feature type="domain" description="Histidine kinase" evidence="8">
    <location>
        <begin position="316"/>
        <end position="533"/>
    </location>
</feature>
<dbReference type="Gene3D" id="3.30.565.10">
    <property type="entry name" value="Histidine kinase-like ATPase, C-terminal domain"/>
    <property type="match status" value="1"/>
</dbReference>
<dbReference type="Gene3D" id="3.30.450.20">
    <property type="entry name" value="PAS domain"/>
    <property type="match status" value="2"/>
</dbReference>